<proteinExistence type="predicted"/>
<evidence type="ECO:0000313" key="1">
    <source>
        <dbReference type="EMBL" id="RNA31996.1"/>
    </source>
</evidence>
<keyword evidence="2" id="KW-1185">Reference proteome</keyword>
<dbReference type="OrthoDB" id="10411691at2759"/>
<name>A0A3M7S880_BRAPC</name>
<protein>
    <submittedName>
        <fullName evidence="1">Uncharacterized protein</fullName>
    </submittedName>
</protein>
<accession>A0A3M7S880</accession>
<reference evidence="1 2" key="1">
    <citation type="journal article" date="2018" name="Sci. Rep.">
        <title>Genomic signatures of local adaptation to the degree of environmental predictability in rotifers.</title>
        <authorList>
            <person name="Franch-Gras L."/>
            <person name="Hahn C."/>
            <person name="Garcia-Roger E.M."/>
            <person name="Carmona M.J."/>
            <person name="Serra M."/>
            <person name="Gomez A."/>
        </authorList>
    </citation>
    <scope>NUCLEOTIDE SEQUENCE [LARGE SCALE GENOMIC DNA]</scope>
    <source>
        <strain evidence="1">HYR1</strain>
    </source>
</reference>
<organism evidence="1 2">
    <name type="scientific">Brachionus plicatilis</name>
    <name type="common">Marine rotifer</name>
    <name type="synonym">Brachionus muelleri</name>
    <dbReference type="NCBI Taxonomy" id="10195"/>
    <lineage>
        <taxon>Eukaryota</taxon>
        <taxon>Metazoa</taxon>
        <taxon>Spiralia</taxon>
        <taxon>Gnathifera</taxon>
        <taxon>Rotifera</taxon>
        <taxon>Eurotatoria</taxon>
        <taxon>Monogononta</taxon>
        <taxon>Pseudotrocha</taxon>
        <taxon>Ploima</taxon>
        <taxon>Brachionidae</taxon>
        <taxon>Brachionus</taxon>
    </lineage>
</organism>
<dbReference type="AlphaFoldDB" id="A0A3M7S880"/>
<comment type="caution">
    <text evidence="1">The sequence shown here is derived from an EMBL/GenBank/DDBJ whole genome shotgun (WGS) entry which is preliminary data.</text>
</comment>
<sequence length="436" mass="52119">MYLNFLSLNNSKTYRKNRVYMRRKKQCIFDKETKRLSLEPKLNLNLIKLNQDNRKLIRFIYKSLLRNQQKSFKQVPSINSLSGYQENLPNLKVSLVEELDRFSCIFVDDKPQPNQKKQTQPFEEKRIKMEQINELYAKKVEPIQKELMPIWSNVESEERIGIIDLYNRWQNSLENNFNNLKLKHKTIKPVFINYTKIVQKGAFNFELNLNNLKKVQIEIFDMSSEQNDGEKVVKIRPNTRILLKCFKEFMNSFDSIEMARQNMSTNSYWSNLKSFLTHLSKSILRCVFYVHENANLYKAPVGLPPIYVLESDDIKDEIIIKLESLYHYVFLCVNQLNVKVGKDYPETKEKNGFISTMSKRERKFLSKNNKQKYYKLILKSLMRLIQLCYYIRESIIMKQIRFESDSLTECDLYSHFVSNECNHIKEYLKEIILNKI</sequence>
<evidence type="ECO:0000313" key="2">
    <source>
        <dbReference type="Proteomes" id="UP000276133"/>
    </source>
</evidence>
<dbReference type="EMBL" id="REGN01001872">
    <property type="protein sequence ID" value="RNA31996.1"/>
    <property type="molecule type" value="Genomic_DNA"/>
</dbReference>
<dbReference type="Proteomes" id="UP000276133">
    <property type="component" value="Unassembled WGS sequence"/>
</dbReference>
<gene>
    <name evidence="1" type="ORF">BpHYR1_006230</name>
</gene>